<evidence type="ECO:0000313" key="2">
    <source>
        <dbReference type="EMBL" id="EJT53077.1"/>
    </source>
</evidence>
<protein>
    <submittedName>
        <fullName evidence="2">Uncharacterized protein</fullName>
    </submittedName>
</protein>
<dbReference type="KEGG" id="tasa:A1Q1_00084"/>
<accession>J8TYB7</accession>
<dbReference type="EMBL" id="ALBS01000009">
    <property type="protein sequence ID" value="EJT53077.1"/>
    <property type="molecule type" value="Genomic_DNA"/>
</dbReference>
<feature type="region of interest" description="Disordered" evidence="1">
    <location>
        <begin position="37"/>
        <end position="74"/>
    </location>
</feature>
<dbReference type="AlphaFoldDB" id="J8TYB7"/>
<name>J8TYB7_TRIAS</name>
<dbReference type="HOGENOM" id="CLU_1679202_0_0_1"/>
<dbReference type="Proteomes" id="UP000002748">
    <property type="component" value="Unassembled WGS sequence"/>
</dbReference>
<dbReference type="RefSeq" id="XP_014184400.1">
    <property type="nucleotide sequence ID" value="XM_014328925.1"/>
</dbReference>
<evidence type="ECO:0000256" key="1">
    <source>
        <dbReference type="SAM" id="MobiDB-lite"/>
    </source>
</evidence>
<comment type="caution">
    <text evidence="2">The sequence shown here is derived from an EMBL/GenBank/DDBJ whole genome shotgun (WGS) entry which is preliminary data.</text>
</comment>
<dbReference type="GeneID" id="25983598"/>
<organism evidence="2 3">
    <name type="scientific">Trichosporon asahii var. asahii (strain ATCC 90039 / CBS 2479 / JCM 2466 / KCTC 7840 / NBRC 103889/ NCYC 2677 / UAMH 7654)</name>
    <name type="common">Yeast</name>
    <dbReference type="NCBI Taxonomy" id="1186058"/>
    <lineage>
        <taxon>Eukaryota</taxon>
        <taxon>Fungi</taxon>
        <taxon>Dikarya</taxon>
        <taxon>Basidiomycota</taxon>
        <taxon>Agaricomycotina</taxon>
        <taxon>Tremellomycetes</taxon>
        <taxon>Trichosporonales</taxon>
        <taxon>Trichosporonaceae</taxon>
        <taxon>Trichosporon</taxon>
    </lineage>
</organism>
<evidence type="ECO:0000313" key="3">
    <source>
        <dbReference type="Proteomes" id="UP000002748"/>
    </source>
</evidence>
<dbReference type="VEuPathDB" id="FungiDB:A1Q1_00084"/>
<proteinExistence type="predicted"/>
<sequence length="157" mass="16899">MPFESLVIDGGAGGITAESTRGMDEYRRNGVLRCEAEIPSEGLGANRDGLGDGDRRSGTASRRPVSGVSDDSARWPAKARGRLIDHAPKPLGWCSAAQHSATCVDQVDKRMGQARQKRAGCCPDTDASDRPGIAARVVACRQIARHALARFRKWTRV</sequence>
<gene>
    <name evidence="2" type="ORF">A1Q1_00084</name>
</gene>
<reference evidence="2 3" key="1">
    <citation type="journal article" date="2012" name="Eukaryot. Cell">
        <title>Draft genome sequence of CBS 2479, the standard type strain of Trichosporon asahii.</title>
        <authorList>
            <person name="Yang R.Y."/>
            <person name="Li H.T."/>
            <person name="Zhu H."/>
            <person name="Zhou G.P."/>
            <person name="Wang M."/>
            <person name="Wang L."/>
        </authorList>
    </citation>
    <scope>NUCLEOTIDE SEQUENCE [LARGE SCALE GENOMIC DNA]</scope>
    <source>
        <strain evidence="3">ATCC 90039 / CBS 2479 / JCM 2466 / KCTC 7840 / NCYC 2677 / UAMH 7654</strain>
    </source>
</reference>